<organism evidence="2 3">
    <name type="scientific">Selenomonas flueggei ATCC 43531</name>
    <dbReference type="NCBI Taxonomy" id="638302"/>
    <lineage>
        <taxon>Bacteria</taxon>
        <taxon>Bacillati</taxon>
        <taxon>Bacillota</taxon>
        <taxon>Negativicutes</taxon>
        <taxon>Selenomonadales</taxon>
        <taxon>Selenomonadaceae</taxon>
        <taxon>Selenomonas</taxon>
    </lineage>
</organism>
<name>C4V1L0_9FIRM</name>
<keyword evidence="3" id="KW-1185">Reference proteome</keyword>
<protein>
    <submittedName>
        <fullName evidence="2">Uncharacterized protein</fullName>
    </submittedName>
</protein>
<proteinExistence type="predicted"/>
<dbReference type="EMBL" id="ACLA01000005">
    <property type="protein sequence ID" value="EEQ49336.1"/>
    <property type="molecule type" value="Genomic_DNA"/>
</dbReference>
<dbReference type="Proteomes" id="UP000005309">
    <property type="component" value="Unassembled WGS sequence"/>
</dbReference>
<dbReference type="HOGENOM" id="CLU_2083227_0_0_9"/>
<accession>C4V1L0</accession>
<evidence type="ECO:0000313" key="3">
    <source>
        <dbReference type="Proteomes" id="UP000005309"/>
    </source>
</evidence>
<gene>
    <name evidence="2" type="ORF">HMPREF0908_0404</name>
</gene>
<reference evidence="2 3" key="1">
    <citation type="submission" date="2009-04" db="EMBL/GenBank/DDBJ databases">
        <authorList>
            <person name="Qin X."/>
            <person name="Bachman B."/>
            <person name="Battles P."/>
            <person name="Bell A."/>
            <person name="Bess C."/>
            <person name="Bickham C."/>
            <person name="Chaboub L."/>
            <person name="Chen D."/>
            <person name="Coyle M."/>
            <person name="Deiros D.R."/>
            <person name="Dinh H."/>
            <person name="Forbes L."/>
            <person name="Fowler G."/>
            <person name="Francisco L."/>
            <person name="Fu Q."/>
            <person name="Gubbala S."/>
            <person name="Hale W."/>
            <person name="Han Y."/>
            <person name="Hemphill L."/>
            <person name="Highlander S.K."/>
            <person name="Hirani K."/>
            <person name="Hogues M."/>
            <person name="Jackson L."/>
            <person name="Jakkamsetti A."/>
            <person name="Javaid M."/>
            <person name="Jiang H."/>
            <person name="Korchina V."/>
            <person name="Kovar C."/>
            <person name="Lara F."/>
            <person name="Lee S."/>
            <person name="Mata R."/>
            <person name="Mathew T."/>
            <person name="Moen C."/>
            <person name="Morales K."/>
            <person name="Munidasa M."/>
            <person name="Nazareth L."/>
            <person name="Ngo R."/>
            <person name="Nguyen L."/>
            <person name="Okwuonu G."/>
            <person name="Ongeri F."/>
            <person name="Patil S."/>
            <person name="Petrosino J."/>
            <person name="Pham C."/>
            <person name="Pham P."/>
            <person name="Pu L.-L."/>
            <person name="Puazo M."/>
            <person name="Raj R."/>
            <person name="Reid J."/>
            <person name="Rouhana J."/>
            <person name="Saada N."/>
            <person name="Shang Y."/>
            <person name="Simmons D."/>
            <person name="Thornton R."/>
            <person name="Warren J."/>
            <person name="Weissenberger G."/>
            <person name="Zhang J."/>
            <person name="Zhang L."/>
            <person name="Zhou C."/>
            <person name="Zhu D."/>
            <person name="Muzny D."/>
            <person name="Worley K."/>
            <person name="Gibbs R."/>
        </authorList>
    </citation>
    <scope>NUCLEOTIDE SEQUENCE [LARGE SCALE GENOMIC DNA]</scope>
    <source>
        <strain evidence="2 3">ATCC 43531</strain>
    </source>
</reference>
<evidence type="ECO:0000313" key="2">
    <source>
        <dbReference type="EMBL" id="EEQ49336.1"/>
    </source>
</evidence>
<evidence type="ECO:0000256" key="1">
    <source>
        <dbReference type="SAM" id="MobiDB-lite"/>
    </source>
</evidence>
<comment type="caution">
    <text evidence="2">The sequence shown here is derived from an EMBL/GenBank/DDBJ whole genome shotgun (WGS) entry which is preliminary data.</text>
</comment>
<sequence>MQQRHVSIYEQESILWEQSAKSDSLSKGTTQDALSAAIVSGVRRNVKTEVDADAFTVKKSPLAAAPRPKTGVSAAEGRLPKGVSPQRIRVMSPGEESQTPSVKPIPPQVLIDKQGEE</sequence>
<feature type="region of interest" description="Disordered" evidence="1">
    <location>
        <begin position="63"/>
        <end position="117"/>
    </location>
</feature>
<dbReference type="AlphaFoldDB" id="C4V1L0"/>